<evidence type="ECO:0000256" key="9">
    <source>
        <dbReference type="RuleBase" id="RU003357"/>
    </source>
</evidence>
<dbReference type="Pfam" id="PF00593">
    <property type="entry name" value="TonB_dep_Rec_b-barrel"/>
    <property type="match status" value="1"/>
</dbReference>
<dbReference type="EMBL" id="BAAAEJ010000007">
    <property type="protein sequence ID" value="GAA0391062.1"/>
    <property type="molecule type" value="Genomic_DNA"/>
</dbReference>
<evidence type="ECO:0000259" key="12">
    <source>
        <dbReference type="Pfam" id="PF07715"/>
    </source>
</evidence>
<evidence type="ECO:0000256" key="4">
    <source>
        <dbReference type="ARBA" id="ARBA00022692"/>
    </source>
</evidence>
<dbReference type="RefSeq" id="WP_167176791.1">
    <property type="nucleotide sequence ID" value="NZ_BAAAEJ010000007.1"/>
</dbReference>
<dbReference type="Pfam" id="PF07715">
    <property type="entry name" value="Plug"/>
    <property type="match status" value="1"/>
</dbReference>
<organism evidence="13 14">
    <name type="scientific">Brevundimonas terrae</name>
    <dbReference type="NCBI Taxonomy" id="363631"/>
    <lineage>
        <taxon>Bacteria</taxon>
        <taxon>Pseudomonadati</taxon>
        <taxon>Pseudomonadota</taxon>
        <taxon>Alphaproteobacteria</taxon>
        <taxon>Caulobacterales</taxon>
        <taxon>Caulobacteraceae</taxon>
        <taxon>Brevundimonas</taxon>
    </lineage>
</organism>
<dbReference type="InterPro" id="IPR039426">
    <property type="entry name" value="TonB-dep_rcpt-like"/>
</dbReference>
<evidence type="ECO:0000256" key="7">
    <source>
        <dbReference type="ARBA" id="ARBA00023237"/>
    </source>
</evidence>
<evidence type="ECO:0000313" key="13">
    <source>
        <dbReference type="EMBL" id="GAA0391062.1"/>
    </source>
</evidence>
<evidence type="ECO:0000259" key="11">
    <source>
        <dbReference type="Pfam" id="PF00593"/>
    </source>
</evidence>
<feature type="chain" id="PRO_5045312465" evidence="10">
    <location>
        <begin position="28"/>
        <end position="988"/>
    </location>
</feature>
<reference evidence="13 14" key="1">
    <citation type="journal article" date="2019" name="Int. J. Syst. Evol. Microbiol.">
        <title>The Global Catalogue of Microorganisms (GCM) 10K type strain sequencing project: providing services to taxonomists for standard genome sequencing and annotation.</title>
        <authorList>
            <consortium name="The Broad Institute Genomics Platform"/>
            <consortium name="The Broad Institute Genome Sequencing Center for Infectious Disease"/>
            <person name="Wu L."/>
            <person name="Ma J."/>
        </authorList>
    </citation>
    <scope>NUCLEOTIDE SEQUENCE [LARGE SCALE GENOMIC DNA]</scope>
    <source>
        <strain evidence="13 14">JCM 13476</strain>
    </source>
</reference>
<keyword evidence="2 8" id="KW-0813">Transport</keyword>
<protein>
    <submittedName>
        <fullName evidence="13">TonB-dependent receptor</fullName>
    </submittedName>
</protein>
<evidence type="ECO:0000256" key="5">
    <source>
        <dbReference type="ARBA" id="ARBA00023077"/>
    </source>
</evidence>
<evidence type="ECO:0000256" key="2">
    <source>
        <dbReference type="ARBA" id="ARBA00022448"/>
    </source>
</evidence>
<keyword evidence="10" id="KW-0732">Signal</keyword>
<evidence type="ECO:0000256" key="6">
    <source>
        <dbReference type="ARBA" id="ARBA00023136"/>
    </source>
</evidence>
<dbReference type="InterPro" id="IPR036942">
    <property type="entry name" value="Beta-barrel_TonB_sf"/>
</dbReference>
<dbReference type="InterPro" id="IPR000531">
    <property type="entry name" value="Beta-barrel_TonB"/>
</dbReference>
<dbReference type="Proteomes" id="UP001500791">
    <property type="component" value="Unassembled WGS sequence"/>
</dbReference>
<keyword evidence="13" id="KW-0675">Receptor</keyword>
<keyword evidence="14" id="KW-1185">Reference proteome</keyword>
<dbReference type="InterPro" id="IPR037066">
    <property type="entry name" value="Plug_dom_sf"/>
</dbReference>
<gene>
    <name evidence="13" type="ORF">GCM10009093_17130</name>
</gene>
<keyword evidence="5 9" id="KW-0798">TonB box</keyword>
<dbReference type="PANTHER" id="PTHR47234:SF2">
    <property type="entry name" value="TONB-DEPENDENT RECEPTOR"/>
    <property type="match status" value="1"/>
</dbReference>
<keyword evidence="4 8" id="KW-0812">Transmembrane</keyword>
<dbReference type="PROSITE" id="PS52016">
    <property type="entry name" value="TONB_DEPENDENT_REC_3"/>
    <property type="match status" value="1"/>
</dbReference>
<feature type="signal peptide" evidence="10">
    <location>
        <begin position="1"/>
        <end position="27"/>
    </location>
</feature>
<evidence type="ECO:0000256" key="10">
    <source>
        <dbReference type="SAM" id="SignalP"/>
    </source>
</evidence>
<name>A0ABN0YCM0_9CAUL</name>
<comment type="subcellular location">
    <subcellularLocation>
        <location evidence="1 8">Cell outer membrane</location>
        <topology evidence="1 8">Multi-pass membrane protein</topology>
    </subcellularLocation>
</comment>
<accession>A0ABN0YCM0</accession>
<proteinExistence type="inferred from homology"/>
<evidence type="ECO:0000256" key="1">
    <source>
        <dbReference type="ARBA" id="ARBA00004571"/>
    </source>
</evidence>
<feature type="domain" description="TonB-dependent receptor-like beta-barrel" evidence="11">
    <location>
        <begin position="426"/>
        <end position="946"/>
    </location>
</feature>
<feature type="domain" description="TonB-dependent receptor plug" evidence="12">
    <location>
        <begin position="54"/>
        <end position="168"/>
    </location>
</feature>
<evidence type="ECO:0000256" key="3">
    <source>
        <dbReference type="ARBA" id="ARBA00022452"/>
    </source>
</evidence>
<keyword evidence="3 8" id="KW-1134">Transmembrane beta strand</keyword>
<dbReference type="SUPFAM" id="SSF56935">
    <property type="entry name" value="Porins"/>
    <property type="match status" value="1"/>
</dbReference>
<dbReference type="Gene3D" id="2.40.170.20">
    <property type="entry name" value="TonB-dependent receptor, beta-barrel domain"/>
    <property type="match status" value="1"/>
</dbReference>
<dbReference type="Gene3D" id="2.170.130.10">
    <property type="entry name" value="TonB-dependent receptor, plug domain"/>
    <property type="match status" value="1"/>
</dbReference>
<keyword evidence="7 8" id="KW-0998">Cell outer membrane</keyword>
<sequence>MRRSTYLKAGTILAGVATLALAPVATAQDVVEQEEVSSVSDIVVTGSRIRRPNIEAATPVAVVDAGEIEAIGSTNLIDVMARQPSAGLGSSASSTTNSVNGQGLATLNLRNLGSSRTLVLVNGRRHVAGAAGTSAVDINTVSKTTIARVDTVTGGSSAVYGADAVAGVVNFITKQDFDGITFQTQYGSADGPQTYYGSVAMGRNFNDDRTNIMGAFTYDKSEGMLRHERDYAMSSLAEIPNPDKKSANDGLPSFIMARDVYTNTQNDFFTPVIVTQVGAAKPFSLTFTPDGKLTTFDRGQILYDGQGREQKLSIGGDGFKLRDDMLRTPVERFGGEMQLRHQFNTSGNVFSSLNLFAEAKYFHMEASSQARNGTFADTSPGRSTGNAYRIYADNAFISPELRAVMAGGALPIDDKDPLKRQYFDISRIDTDFGIRTTTSEYDTLRFVTGFDGSFNNGWNFEAYVNYGETKSQFVNFDRLQKEFYDSIDAVSENGQIVCRDLAARANGCQPLNLFGAGLASQEALDYSYIYTVRDDVIRQWNAVASVNGELFSFPSLFSGTALPVAFAAGVEWRKEYSQMVPDIRSQQGLIFQNVQARTEGEYQSKEVFVEVNLPLLADVPFAQYVNLNGAYRYQDYSTTGGDGSFGLGLEWTVDRNIRFRGNYAKAVRAPNIGELFNGGSEGYADFADPCDATRLNVGKYPANRAKNCAALGLDPNFTQSVSTKPSVSKGNENLSPEEGETLTLGVVLTPSFIPGLAVTVDHYDIAISDVIASFGARTIIDNCVDSPTLDNPFCGNVTRGPDGNIARVVNQVMNVAEYTSSGWDVTASYRTDLASLGLPDYGSLSFSAAAGFLDELTYDPVPGDASVRDEQAGEAPNPKRRVNFRMTWDYDNLSLSYSNRYLSSVVRSNQDAPGTYEVWKAPSWTTHDIRAEYTFGNYSVFGGINNFTDEAPPQTPFTWTGTSLYNGFNASIYDNLGRYMYVGVNARF</sequence>
<dbReference type="InterPro" id="IPR012910">
    <property type="entry name" value="Plug_dom"/>
</dbReference>
<evidence type="ECO:0000313" key="14">
    <source>
        <dbReference type="Proteomes" id="UP001500791"/>
    </source>
</evidence>
<keyword evidence="6 8" id="KW-0472">Membrane</keyword>
<comment type="similarity">
    <text evidence="8 9">Belongs to the TonB-dependent receptor family.</text>
</comment>
<comment type="caution">
    <text evidence="13">The sequence shown here is derived from an EMBL/GenBank/DDBJ whole genome shotgun (WGS) entry which is preliminary data.</text>
</comment>
<dbReference type="PANTHER" id="PTHR47234">
    <property type="match status" value="1"/>
</dbReference>
<evidence type="ECO:0000256" key="8">
    <source>
        <dbReference type="PROSITE-ProRule" id="PRU01360"/>
    </source>
</evidence>